<evidence type="ECO:0000313" key="3">
    <source>
        <dbReference type="Proteomes" id="UP000656881"/>
    </source>
</evidence>
<dbReference type="Proteomes" id="UP000656881">
    <property type="component" value="Unassembled WGS sequence"/>
</dbReference>
<dbReference type="PANTHER" id="PTHR44147:SF2">
    <property type="entry name" value="DEHYDROGENASE_REDUCTASE SDR FAMILY MEMBER 1"/>
    <property type="match status" value="1"/>
</dbReference>
<reference evidence="3" key="1">
    <citation type="journal article" date="2019" name="Int. J. Syst. Evol. Microbiol.">
        <title>The Global Catalogue of Microorganisms (GCM) 10K type strain sequencing project: providing services to taxonomists for standard genome sequencing and annotation.</title>
        <authorList>
            <consortium name="The Broad Institute Genomics Platform"/>
            <consortium name="The Broad Institute Genome Sequencing Center for Infectious Disease"/>
            <person name="Wu L."/>
            <person name="Ma J."/>
        </authorList>
    </citation>
    <scope>NUCLEOTIDE SEQUENCE [LARGE SCALE GENOMIC DNA]</scope>
    <source>
        <strain evidence="3">CGMCC 4.7349</strain>
    </source>
</reference>
<organism evidence="2 3">
    <name type="scientific">Streptomyces lasiicapitis</name>
    <dbReference type="NCBI Taxonomy" id="1923961"/>
    <lineage>
        <taxon>Bacteria</taxon>
        <taxon>Bacillati</taxon>
        <taxon>Actinomycetota</taxon>
        <taxon>Actinomycetes</taxon>
        <taxon>Kitasatosporales</taxon>
        <taxon>Streptomycetaceae</taxon>
        <taxon>Streptomyces</taxon>
    </lineage>
</organism>
<dbReference type="Gene3D" id="3.40.50.720">
    <property type="entry name" value="NAD(P)-binding Rossmann-like Domain"/>
    <property type="match status" value="1"/>
</dbReference>
<evidence type="ECO:0000256" key="1">
    <source>
        <dbReference type="SAM" id="MobiDB-lite"/>
    </source>
</evidence>
<dbReference type="PRINTS" id="PR00081">
    <property type="entry name" value="GDHRDH"/>
</dbReference>
<dbReference type="RefSeq" id="WP_189174460.1">
    <property type="nucleotide sequence ID" value="NZ_BMNG01000006.1"/>
</dbReference>
<feature type="compositionally biased region" description="Low complexity" evidence="1">
    <location>
        <begin position="37"/>
        <end position="49"/>
    </location>
</feature>
<dbReference type="SUPFAM" id="SSF51735">
    <property type="entry name" value="NAD(P)-binding Rossmann-fold domains"/>
    <property type="match status" value="1"/>
</dbReference>
<name>A0ABQ2LZ20_9ACTN</name>
<sequence>MEKTERSGTENTQPSAGRHGGVETEVATEKTDKKAAAETAGETGTAGQAAAGGGLVGKVALVAGATRGAGRAMAVELGRAGATVYVTGRTTRAHTSEVGRTKETIEGTAELVGAAGTEAGTGGTGIAVPTDHLDPEQVQALVERIEREQGRLDILVNDIWGGDVHVEWDKKMWEHDLDKGLRILRLGMETHIVTSRFALPLLVRNPGGLVVEVTDGTEEYNRRYRKPFYYDLAKAAPLRMARALAEELEGYDCTALCLTPGWLRSEAMLDTYFKVTEDDWMAGTKQNPHFAISETPTFVGRALVALASDPEVARWNGASLSSGGLAKEYGFTDVDGSAPDAWRYITEVDQESKEADVTGYR</sequence>
<feature type="region of interest" description="Disordered" evidence="1">
    <location>
        <begin position="1"/>
        <end position="50"/>
    </location>
</feature>
<dbReference type="EMBL" id="BMNG01000006">
    <property type="protein sequence ID" value="GGO45164.1"/>
    <property type="molecule type" value="Genomic_DNA"/>
</dbReference>
<feature type="compositionally biased region" description="Basic and acidic residues" evidence="1">
    <location>
        <begin position="27"/>
        <end position="36"/>
    </location>
</feature>
<dbReference type="Pfam" id="PF00106">
    <property type="entry name" value="adh_short"/>
    <property type="match status" value="1"/>
</dbReference>
<dbReference type="NCBIfam" id="NF006159">
    <property type="entry name" value="PRK08303.1"/>
    <property type="match status" value="1"/>
</dbReference>
<dbReference type="InterPro" id="IPR036291">
    <property type="entry name" value="NAD(P)-bd_dom_sf"/>
</dbReference>
<dbReference type="InterPro" id="IPR002347">
    <property type="entry name" value="SDR_fam"/>
</dbReference>
<comment type="caution">
    <text evidence="2">The sequence shown here is derived from an EMBL/GenBank/DDBJ whole genome shotgun (WGS) entry which is preliminary data.</text>
</comment>
<dbReference type="PANTHER" id="PTHR44147">
    <property type="entry name" value="DEHYDROGENASE/REDUCTASE SDR FAMILY MEMBER 1"/>
    <property type="match status" value="1"/>
</dbReference>
<gene>
    <name evidence="2" type="ORF">GCM10012286_33120</name>
</gene>
<proteinExistence type="predicted"/>
<evidence type="ECO:0000313" key="2">
    <source>
        <dbReference type="EMBL" id="GGO45164.1"/>
    </source>
</evidence>
<keyword evidence="3" id="KW-1185">Reference proteome</keyword>
<accession>A0ABQ2LZ20</accession>
<protein>
    <submittedName>
        <fullName evidence="2">Short-chain dehydrogenase</fullName>
    </submittedName>
</protein>